<gene>
    <name evidence="2" type="ORF">GCG54_00012178</name>
</gene>
<dbReference type="RefSeq" id="XP_045263848.1">
    <property type="nucleotide sequence ID" value="XM_045412064.1"/>
</dbReference>
<reference evidence="2" key="2">
    <citation type="submission" date="2020-03" db="EMBL/GenBank/DDBJ databases">
        <authorList>
            <person name="Fu F.-F."/>
            <person name="Chen J."/>
        </authorList>
    </citation>
    <scope>NUCLEOTIDE SEQUENCE</scope>
    <source>
        <strain evidence="2">Lc1</strain>
    </source>
</reference>
<name>A0A8H4CJ03_COLGL</name>
<comment type="caution">
    <text evidence="2">The sequence shown here is derived from an EMBL/GenBank/DDBJ whole genome shotgun (WGS) entry which is preliminary data.</text>
</comment>
<feature type="compositionally biased region" description="Basic residues" evidence="1">
    <location>
        <begin position="41"/>
        <end position="56"/>
    </location>
</feature>
<dbReference type="AlphaFoldDB" id="A0A8H4CJ03"/>
<evidence type="ECO:0000313" key="3">
    <source>
        <dbReference type="Proteomes" id="UP000613401"/>
    </source>
</evidence>
<reference evidence="2" key="1">
    <citation type="journal article" date="2020" name="Phytopathology">
        <title>Genome sequence and comparative analysis of Colletotrichum gloeosporioides isolated from Liriodendron leaves.</title>
        <authorList>
            <person name="Fu F.F."/>
            <person name="Hao Z."/>
            <person name="Wang P."/>
            <person name="Lu Y."/>
            <person name="Xue L.J."/>
            <person name="Wei G."/>
            <person name="Tian Y."/>
            <person name="Baishi H."/>
            <person name="Xu H."/>
            <person name="Shi J."/>
            <person name="Cheng T."/>
            <person name="Wang G."/>
            <person name="Yi Y."/>
            <person name="Chen J."/>
        </authorList>
    </citation>
    <scope>NUCLEOTIDE SEQUENCE</scope>
    <source>
        <strain evidence="2">Lc1</strain>
    </source>
</reference>
<protein>
    <submittedName>
        <fullName evidence="2">Uncharacterized protein</fullName>
    </submittedName>
</protein>
<feature type="region of interest" description="Disordered" evidence="1">
    <location>
        <begin position="15"/>
        <end position="96"/>
    </location>
</feature>
<dbReference type="EMBL" id="WVTB01000049">
    <property type="protein sequence ID" value="KAF3804689.1"/>
    <property type="molecule type" value="Genomic_DNA"/>
</dbReference>
<keyword evidence="3" id="KW-1185">Reference proteome</keyword>
<organism evidence="2 3">
    <name type="scientific">Colletotrichum gloeosporioides</name>
    <name type="common">Anthracnose fungus</name>
    <name type="synonym">Glomerella cingulata</name>
    <dbReference type="NCBI Taxonomy" id="474922"/>
    <lineage>
        <taxon>Eukaryota</taxon>
        <taxon>Fungi</taxon>
        <taxon>Dikarya</taxon>
        <taxon>Ascomycota</taxon>
        <taxon>Pezizomycotina</taxon>
        <taxon>Sordariomycetes</taxon>
        <taxon>Hypocreomycetidae</taxon>
        <taxon>Glomerellales</taxon>
        <taxon>Glomerellaceae</taxon>
        <taxon>Colletotrichum</taxon>
        <taxon>Colletotrichum gloeosporioides species complex</taxon>
    </lineage>
</organism>
<sequence length="96" mass="10888">MVRHIINIADRLDGTEVVAAGDQDNDESPKGYTQNTSDHVKTHHRPMGPMEKKRRSGIAQLQNQREAKKEKKLPIVSSPAENPDDLRQRHVGNERN</sequence>
<dbReference type="GeneID" id="69019301"/>
<evidence type="ECO:0000256" key="1">
    <source>
        <dbReference type="SAM" id="MobiDB-lite"/>
    </source>
</evidence>
<evidence type="ECO:0000313" key="2">
    <source>
        <dbReference type="EMBL" id="KAF3804689.1"/>
    </source>
</evidence>
<feature type="compositionally biased region" description="Basic and acidic residues" evidence="1">
    <location>
        <begin position="84"/>
        <end position="96"/>
    </location>
</feature>
<dbReference type="Proteomes" id="UP000613401">
    <property type="component" value="Unassembled WGS sequence"/>
</dbReference>
<accession>A0A8H4CJ03</accession>
<proteinExistence type="predicted"/>